<dbReference type="PANTHER" id="PTHR42856">
    <property type="entry name" value="ACYL-COENZYME A THIOESTERASE PAAI"/>
    <property type="match status" value="1"/>
</dbReference>
<dbReference type="Pfam" id="PF03061">
    <property type="entry name" value="4HBT"/>
    <property type="match status" value="1"/>
</dbReference>
<organism evidence="4 5">
    <name type="scientific">Steroidobacter agaridevorans</name>
    <dbReference type="NCBI Taxonomy" id="2695856"/>
    <lineage>
        <taxon>Bacteria</taxon>
        <taxon>Pseudomonadati</taxon>
        <taxon>Pseudomonadota</taxon>
        <taxon>Gammaproteobacteria</taxon>
        <taxon>Steroidobacterales</taxon>
        <taxon>Steroidobacteraceae</taxon>
        <taxon>Steroidobacter</taxon>
    </lineage>
</organism>
<dbReference type="PANTHER" id="PTHR42856:SF1">
    <property type="entry name" value="ACYL-COENZYME A THIOESTERASE PAAI"/>
    <property type="match status" value="1"/>
</dbReference>
<gene>
    <name evidence="4" type="primary">paaI_1</name>
    <name evidence="4" type="ORF">GCM10011487_08870</name>
</gene>
<evidence type="ECO:0000256" key="2">
    <source>
        <dbReference type="ARBA" id="ARBA00022801"/>
    </source>
</evidence>
<dbReference type="GO" id="GO:0016289">
    <property type="term" value="F:acyl-CoA hydrolase activity"/>
    <property type="evidence" value="ECO:0007669"/>
    <property type="project" value="UniProtKB-ARBA"/>
</dbReference>
<keyword evidence="5" id="KW-1185">Reference proteome</keyword>
<dbReference type="AlphaFoldDB" id="A0A829Y6N1"/>
<dbReference type="InterPro" id="IPR003736">
    <property type="entry name" value="PAAI_dom"/>
</dbReference>
<dbReference type="Proteomes" id="UP000445000">
    <property type="component" value="Unassembled WGS sequence"/>
</dbReference>
<evidence type="ECO:0000313" key="4">
    <source>
        <dbReference type="EMBL" id="GFE78887.1"/>
    </source>
</evidence>
<dbReference type="CDD" id="cd03443">
    <property type="entry name" value="PaaI_thioesterase"/>
    <property type="match status" value="1"/>
</dbReference>
<sequence length="153" mass="16296">MSFYDAPFAAESRVSSDAAQSLAERSASAMYANDRASQGLGIRVVEVRPGYAKATMRVREDMLNGHAACHGGLIFSLADSAFAFSCNSHGGTVVAAAASIDFLAPAQGGDELTAIAVERWRSKRNGVYEVTVANQRGDTIALFRGRSHQVREP</sequence>
<accession>A0A829Y6N1</accession>
<comment type="caution">
    <text evidence="4">The sequence shown here is derived from an EMBL/GenBank/DDBJ whole genome shotgun (WGS) entry which is preliminary data.</text>
</comment>
<reference evidence="5" key="1">
    <citation type="submission" date="2020-01" db="EMBL/GenBank/DDBJ databases">
        <title>'Steroidobacter agaridevorans' sp. nov., agar-degrading bacteria isolated from rhizosphere soils.</title>
        <authorList>
            <person name="Ikenaga M."/>
            <person name="Kataoka M."/>
            <person name="Murouchi A."/>
            <person name="Katsuragi S."/>
            <person name="Sakai M."/>
        </authorList>
    </citation>
    <scope>NUCLEOTIDE SEQUENCE [LARGE SCALE GENOMIC DNA]</scope>
    <source>
        <strain evidence="5">YU21-B</strain>
    </source>
</reference>
<dbReference type="Gene3D" id="3.10.129.10">
    <property type="entry name" value="Hotdog Thioesterase"/>
    <property type="match status" value="1"/>
</dbReference>
<dbReference type="InterPro" id="IPR029069">
    <property type="entry name" value="HotDog_dom_sf"/>
</dbReference>
<dbReference type="InterPro" id="IPR006683">
    <property type="entry name" value="Thioestr_dom"/>
</dbReference>
<dbReference type="NCBIfam" id="TIGR00369">
    <property type="entry name" value="unchar_dom_1"/>
    <property type="match status" value="1"/>
</dbReference>
<name>A0A829Y6N1_9GAMM</name>
<evidence type="ECO:0000313" key="5">
    <source>
        <dbReference type="Proteomes" id="UP000445000"/>
    </source>
</evidence>
<keyword evidence="2" id="KW-0378">Hydrolase</keyword>
<evidence type="ECO:0000259" key="3">
    <source>
        <dbReference type="Pfam" id="PF03061"/>
    </source>
</evidence>
<dbReference type="InterPro" id="IPR011973">
    <property type="entry name" value="PaaD"/>
</dbReference>
<dbReference type="InterPro" id="IPR052723">
    <property type="entry name" value="Acyl-CoA_thioesterase_PaaI"/>
</dbReference>
<dbReference type="FunFam" id="3.10.129.10:FF:000022">
    <property type="entry name" value="Phenylacetic acid degradation protein"/>
    <property type="match status" value="1"/>
</dbReference>
<evidence type="ECO:0000256" key="1">
    <source>
        <dbReference type="ARBA" id="ARBA00008324"/>
    </source>
</evidence>
<feature type="domain" description="Thioesterase" evidence="3">
    <location>
        <begin position="68"/>
        <end position="140"/>
    </location>
</feature>
<proteinExistence type="inferred from homology"/>
<dbReference type="EMBL" id="BLJN01000001">
    <property type="protein sequence ID" value="GFE78887.1"/>
    <property type="molecule type" value="Genomic_DNA"/>
</dbReference>
<comment type="similarity">
    <text evidence="1">Belongs to the thioesterase PaaI family.</text>
</comment>
<dbReference type="NCBIfam" id="TIGR02286">
    <property type="entry name" value="PaaD"/>
    <property type="match status" value="1"/>
</dbReference>
<protein>
    <submittedName>
        <fullName evidence="4">Phenylacetic acid degradation protein PaaD</fullName>
    </submittedName>
</protein>
<dbReference type="SUPFAM" id="SSF54637">
    <property type="entry name" value="Thioesterase/thiol ester dehydrase-isomerase"/>
    <property type="match status" value="1"/>
</dbReference>